<dbReference type="GO" id="GO:0008725">
    <property type="term" value="F:DNA-3-methyladenine glycosylase activity"/>
    <property type="evidence" value="ECO:0007669"/>
    <property type="project" value="InterPro"/>
</dbReference>
<evidence type="ECO:0000313" key="4">
    <source>
        <dbReference type="Proteomes" id="UP000004994"/>
    </source>
</evidence>
<dbReference type="SUPFAM" id="SSF48150">
    <property type="entry name" value="DNA-glycosylase"/>
    <property type="match status" value="1"/>
</dbReference>
<keyword evidence="1" id="KW-0862">Zinc</keyword>
<dbReference type="GO" id="GO:0046872">
    <property type="term" value="F:metal ion binding"/>
    <property type="evidence" value="ECO:0007669"/>
    <property type="project" value="UniProtKB-KW"/>
</dbReference>
<feature type="binding site" evidence="1">
    <location>
        <position position="176"/>
    </location>
    <ligand>
        <name>Zn(2+)</name>
        <dbReference type="ChEBI" id="CHEBI:29105"/>
    </ligand>
</feature>
<feature type="binding site" evidence="1">
    <location>
        <position position="161"/>
    </location>
    <ligand>
        <name>Zn(2+)</name>
        <dbReference type="ChEBI" id="CHEBI:29105"/>
    </ligand>
</feature>
<dbReference type="PaxDb" id="4081-Solyc04g079990.2.1"/>
<dbReference type="PANTHER" id="PTHR31116">
    <property type="entry name" value="OS04G0501200 PROTEIN"/>
    <property type="match status" value="1"/>
</dbReference>
<organism evidence="3">
    <name type="scientific">Solanum lycopersicum</name>
    <name type="common">Tomato</name>
    <name type="synonym">Lycopersicon esculentum</name>
    <dbReference type="NCBI Taxonomy" id="4081"/>
    <lineage>
        <taxon>Eukaryota</taxon>
        <taxon>Viridiplantae</taxon>
        <taxon>Streptophyta</taxon>
        <taxon>Embryophyta</taxon>
        <taxon>Tracheophyta</taxon>
        <taxon>Spermatophyta</taxon>
        <taxon>Magnoliopsida</taxon>
        <taxon>eudicotyledons</taxon>
        <taxon>Gunneridae</taxon>
        <taxon>Pentapetalae</taxon>
        <taxon>asterids</taxon>
        <taxon>lamiids</taxon>
        <taxon>Solanales</taxon>
        <taxon>Solanaceae</taxon>
        <taxon>Solanoideae</taxon>
        <taxon>Solaneae</taxon>
        <taxon>Solanum</taxon>
        <taxon>Solanum subgen. Lycopersicon</taxon>
    </lineage>
</organism>
<name>A0A3Q7G777_SOLLC</name>
<dbReference type="PANTHER" id="PTHR31116:SF25">
    <property type="entry name" value="DNA GLYCOSYLASE SUPERFAMILY PROTEIN"/>
    <property type="match status" value="1"/>
</dbReference>
<feature type="compositionally biased region" description="Basic and acidic residues" evidence="2">
    <location>
        <begin position="62"/>
        <end position="83"/>
    </location>
</feature>
<dbReference type="Gramene" id="Solyc04g079990.3.1">
    <property type="protein sequence ID" value="Solyc04g079990.3.1"/>
    <property type="gene ID" value="Solyc04g079990.3"/>
</dbReference>
<reference evidence="3" key="2">
    <citation type="submission" date="2019-01" db="UniProtKB">
        <authorList>
            <consortium name="EnsemblPlants"/>
        </authorList>
    </citation>
    <scope>IDENTIFICATION</scope>
    <source>
        <strain evidence="3">cv. Heinz 1706</strain>
    </source>
</reference>
<sequence>KIRTRPNFQFVSLHTPLIHHFSPSISSFEISLFSQMSSSPELRSPAKTGGDTRKILGPGGNRVRDSEEQKKKKEGMKKTEFRSKKAAASVTPKKILPVRSNVSVDSSSSSDLSIAKDVNFSKRGVERSTGVKKPAKVVPHGVEVEAAEAFSPVVPIPLKRCDWITPYSEPLYISFHDEEWGNPVYDDTKLYELLALSQVLSEMTWPAILNKRHIFRKLFDNFDPSCLANVTEKRLRSLRETGNSLLSEPKIRAIVENAKHFQKIQQEFGSFSNYFWRFVNHKPIRSGFRYARQVPVKTPKSELMSKDLMKRGFVCVGPTVVYSFMQVAGIFNDHLITCFRYNECNNDNINKHSQTKLVKTDIQGRDPVENNTHMSNDHLSLT</sequence>
<feature type="region of interest" description="Disordered" evidence="2">
    <location>
        <begin position="39"/>
        <end position="85"/>
    </location>
</feature>
<feature type="binding site" evidence="1">
    <location>
        <position position="338"/>
    </location>
    <ligand>
        <name>Zn(2+)</name>
        <dbReference type="ChEBI" id="CHEBI:29105"/>
    </ligand>
</feature>
<dbReference type="InterPro" id="IPR011257">
    <property type="entry name" value="DNA_glycosylase"/>
</dbReference>
<dbReference type="Gene3D" id="1.10.340.30">
    <property type="entry name" value="Hypothetical protein, domain 2"/>
    <property type="match status" value="1"/>
</dbReference>
<dbReference type="OMA" id="ICEPRAV"/>
<gene>
    <name evidence="3" type="primary">LOC101250399</name>
</gene>
<keyword evidence="1" id="KW-0479">Metal-binding</keyword>
<feature type="binding site" evidence="1">
    <location>
        <position position="334"/>
    </location>
    <ligand>
        <name>Zn(2+)</name>
        <dbReference type="ChEBI" id="CHEBI:29105"/>
    </ligand>
</feature>
<dbReference type="InterPro" id="IPR005019">
    <property type="entry name" value="Adenine_glyco"/>
</dbReference>
<reference evidence="3" key="1">
    <citation type="journal article" date="2012" name="Nature">
        <title>The tomato genome sequence provides insights into fleshy fruit evolution.</title>
        <authorList>
            <consortium name="Tomato Genome Consortium"/>
        </authorList>
    </citation>
    <scope>NUCLEOTIDE SEQUENCE [LARGE SCALE GENOMIC DNA]</scope>
    <source>
        <strain evidence="3">cv. Heinz 1706</strain>
    </source>
</reference>
<evidence type="ECO:0000313" key="3">
    <source>
        <dbReference type="EnsemblPlants" id="Solyc04g079990.3.1"/>
    </source>
</evidence>
<evidence type="ECO:0008006" key="5">
    <source>
        <dbReference type="Google" id="ProtNLM"/>
    </source>
</evidence>
<dbReference type="Pfam" id="PF03352">
    <property type="entry name" value="Adenine_glyco"/>
    <property type="match status" value="1"/>
</dbReference>
<proteinExistence type="predicted"/>
<dbReference type="GO" id="GO:0006284">
    <property type="term" value="P:base-excision repair"/>
    <property type="evidence" value="ECO:0007669"/>
    <property type="project" value="InterPro"/>
</dbReference>
<dbReference type="FunCoup" id="A0A3Q7G777">
    <property type="interactions" value="7"/>
</dbReference>
<evidence type="ECO:0000256" key="2">
    <source>
        <dbReference type="SAM" id="MobiDB-lite"/>
    </source>
</evidence>
<dbReference type="EnsemblPlants" id="Solyc04g079990.3.1">
    <property type="protein sequence ID" value="Solyc04g079990.3.1"/>
    <property type="gene ID" value="Solyc04g079990.3"/>
</dbReference>
<dbReference type="Proteomes" id="UP000004994">
    <property type="component" value="Chromosome 4"/>
</dbReference>
<accession>A0A3Q7G777</accession>
<keyword evidence="4" id="KW-1185">Reference proteome</keyword>
<evidence type="ECO:0000256" key="1">
    <source>
        <dbReference type="PIRSR" id="PIRSR605019-1"/>
    </source>
</evidence>
<protein>
    <recommendedName>
        <fullName evidence="5">DNA-3-methyladenine glycosylase I</fullName>
    </recommendedName>
</protein>
<dbReference type="InParanoid" id="A0A3Q7G777"/>
<dbReference type="AlphaFoldDB" id="A0A3Q7G777"/>